<protein>
    <recommendedName>
        <fullName evidence="10">Sulfate exporter family transporter</fullName>
    </recommendedName>
</protein>
<evidence type="ECO:0000313" key="9">
    <source>
        <dbReference type="Proteomes" id="UP000215145"/>
    </source>
</evidence>
<dbReference type="GO" id="GO:0005886">
    <property type="term" value="C:plasma membrane"/>
    <property type="evidence" value="ECO:0007669"/>
    <property type="project" value="UniProtKB-SubCell"/>
</dbReference>
<sequence length="374" mass="38630">MEDGVATGASVAHTRLSRLAARVPSLRQLLGKPRLLQGLLLTALLAAVARMLSELPGLGVIGPLVLAILLGMAYRELMGGVPLGAAAGITFSSRQLLRLGIILLGMRLNLMDIIKAGPQVLLLDAIHIAVTIPFVYWVSKRLGADRNLGMLTACGTAICGAAAVAALSPQLKARQEETAVAAAVVAILGTIFTITYTLLYPVLKLGAVGYGAWAGSTLHEVAHVLAAAAPMGREALDMAVLVKLARVAMLVPVALLLGVWVQRSARNSAAEHTASPAKAGTRSGKEPIPVPWFIFGFLAMSGVNTLGIIPPSVADAMVVAAYLLIAMAMAGLGLGVDFRVFRRLGGKAFLAGLAGSVLLAVLGFFLVQAFGLAG</sequence>
<feature type="transmembrane region" description="Helical" evidence="7">
    <location>
        <begin position="58"/>
        <end position="75"/>
    </location>
</feature>
<proteinExistence type="inferred from homology"/>
<keyword evidence="5 7" id="KW-1133">Transmembrane helix</keyword>
<dbReference type="PANTHER" id="PTHR30106:SF2">
    <property type="entry name" value="UPF0324 INNER MEMBRANE PROTEIN YEIH"/>
    <property type="match status" value="1"/>
</dbReference>
<dbReference type="Pfam" id="PF03601">
    <property type="entry name" value="Cons_hypoth698"/>
    <property type="match status" value="1"/>
</dbReference>
<keyword evidence="4 7" id="KW-0812">Transmembrane</keyword>
<feature type="transmembrane region" description="Helical" evidence="7">
    <location>
        <begin position="240"/>
        <end position="261"/>
    </location>
</feature>
<evidence type="ECO:0000256" key="7">
    <source>
        <dbReference type="SAM" id="Phobius"/>
    </source>
</evidence>
<feature type="transmembrane region" description="Helical" evidence="7">
    <location>
        <begin position="150"/>
        <end position="167"/>
    </location>
</feature>
<keyword evidence="3" id="KW-1003">Cell membrane</keyword>
<feature type="transmembrane region" description="Helical" evidence="7">
    <location>
        <begin position="207"/>
        <end position="228"/>
    </location>
</feature>
<accession>A0A229P5X2</accession>
<dbReference type="InterPro" id="IPR018383">
    <property type="entry name" value="UPF0324_pro"/>
</dbReference>
<gene>
    <name evidence="8" type="ORF">CGZ75_03875</name>
</gene>
<comment type="caution">
    <text evidence="8">The sequence shown here is derived from an EMBL/GenBank/DDBJ whole genome shotgun (WGS) entry which is preliminary data.</text>
</comment>
<organism evidence="8 9">
    <name type="scientific">Paenibacillus herberti</name>
    <dbReference type="NCBI Taxonomy" id="1619309"/>
    <lineage>
        <taxon>Bacteria</taxon>
        <taxon>Bacillati</taxon>
        <taxon>Bacillota</taxon>
        <taxon>Bacilli</taxon>
        <taxon>Bacillales</taxon>
        <taxon>Paenibacillaceae</taxon>
        <taxon>Paenibacillus</taxon>
    </lineage>
</organism>
<reference evidence="8 9" key="1">
    <citation type="submission" date="2017-07" db="EMBL/GenBank/DDBJ databases">
        <title>Paenibacillus herberti R33 genome sequencing and assembly.</title>
        <authorList>
            <person name="Su W."/>
        </authorList>
    </citation>
    <scope>NUCLEOTIDE SEQUENCE [LARGE SCALE GENOMIC DNA]</scope>
    <source>
        <strain evidence="8 9">R33</strain>
    </source>
</reference>
<evidence type="ECO:0000256" key="4">
    <source>
        <dbReference type="ARBA" id="ARBA00022692"/>
    </source>
</evidence>
<evidence type="ECO:0000256" key="2">
    <source>
        <dbReference type="ARBA" id="ARBA00007977"/>
    </source>
</evidence>
<dbReference type="EMBL" id="NMUQ01000001">
    <property type="protein sequence ID" value="OXM17461.1"/>
    <property type="molecule type" value="Genomic_DNA"/>
</dbReference>
<comment type="subcellular location">
    <subcellularLocation>
        <location evidence="1">Cell membrane</location>
        <topology evidence="1">Multi-pass membrane protein</topology>
    </subcellularLocation>
</comment>
<evidence type="ECO:0000256" key="6">
    <source>
        <dbReference type="ARBA" id="ARBA00023136"/>
    </source>
</evidence>
<comment type="similarity">
    <text evidence="2">Belongs to the UPF0324 family.</text>
</comment>
<feature type="transmembrane region" description="Helical" evidence="7">
    <location>
        <begin position="179"/>
        <end position="200"/>
    </location>
</feature>
<keyword evidence="9" id="KW-1185">Reference proteome</keyword>
<evidence type="ECO:0000313" key="8">
    <source>
        <dbReference type="EMBL" id="OXM17461.1"/>
    </source>
</evidence>
<name>A0A229P5X2_9BACL</name>
<dbReference type="Proteomes" id="UP000215145">
    <property type="component" value="Unassembled WGS sequence"/>
</dbReference>
<feature type="transmembrane region" description="Helical" evidence="7">
    <location>
        <begin position="316"/>
        <end position="336"/>
    </location>
</feature>
<evidence type="ECO:0000256" key="3">
    <source>
        <dbReference type="ARBA" id="ARBA00022475"/>
    </source>
</evidence>
<evidence type="ECO:0008006" key="10">
    <source>
        <dbReference type="Google" id="ProtNLM"/>
    </source>
</evidence>
<feature type="transmembrane region" description="Helical" evidence="7">
    <location>
        <begin position="290"/>
        <end position="310"/>
    </location>
</feature>
<keyword evidence="6 7" id="KW-0472">Membrane</keyword>
<feature type="transmembrane region" description="Helical" evidence="7">
    <location>
        <begin position="120"/>
        <end position="138"/>
    </location>
</feature>
<dbReference type="AlphaFoldDB" id="A0A229P5X2"/>
<dbReference type="OrthoDB" id="9811391at2"/>
<evidence type="ECO:0000256" key="5">
    <source>
        <dbReference type="ARBA" id="ARBA00022989"/>
    </source>
</evidence>
<feature type="transmembrane region" description="Helical" evidence="7">
    <location>
        <begin position="348"/>
        <end position="371"/>
    </location>
</feature>
<dbReference type="PANTHER" id="PTHR30106">
    <property type="entry name" value="INNER MEMBRANE PROTEIN YEIH-RELATED"/>
    <property type="match status" value="1"/>
</dbReference>
<evidence type="ECO:0000256" key="1">
    <source>
        <dbReference type="ARBA" id="ARBA00004651"/>
    </source>
</evidence>